<dbReference type="CDD" id="cd08054">
    <property type="entry name" value="gp6"/>
    <property type="match status" value="1"/>
</dbReference>
<keyword evidence="2" id="KW-1185">Reference proteome</keyword>
<dbReference type="Gene3D" id="1.10.3230.30">
    <property type="entry name" value="Phage gp6-like head-tail connector protein"/>
    <property type="match status" value="1"/>
</dbReference>
<organism evidence="1 2">
    <name type="scientific">Sphingopyxis panaciterrulae</name>
    <dbReference type="NCBI Taxonomy" id="462372"/>
    <lineage>
        <taxon>Bacteria</taxon>
        <taxon>Pseudomonadati</taxon>
        <taxon>Pseudomonadota</taxon>
        <taxon>Alphaproteobacteria</taxon>
        <taxon>Sphingomonadales</taxon>
        <taxon>Sphingomonadaceae</taxon>
        <taxon>Sphingopyxis</taxon>
    </lineage>
</organism>
<evidence type="ECO:0000313" key="1">
    <source>
        <dbReference type="EMBL" id="MBB5705423.1"/>
    </source>
</evidence>
<sequence length="181" mass="18789">MNGTMVPGDTPVSLNEARGWLRMEATVDDAVIAGLIRAATNVCEAFIGRWLIVRAAEEEVVLRAGVARLGIRPVVGIDAVTLLTATGGETALDASDYRLSVGEDGTARLAPAAAGIAGRLRVRYRAGLAAESNAIPEAIRQGIVRLVQHLHEARDGAGAAPPAAVAALWQPWRRVGLGGAA</sequence>
<dbReference type="AlphaFoldDB" id="A0A7W9B387"/>
<gene>
    <name evidence="1" type="ORF">FHR21_000748</name>
</gene>
<dbReference type="Proteomes" id="UP000537161">
    <property type="component" value="Unassembled WGS sequence"/>
</dbReference>
<dbReference type="EMBL" id="JACIJH010000001">
    <property type="protein sequence ID" value="MBB5705423.1"/>
    <property type="molecule type" value="Genomic_DNA"/>
</dbReference>
<evidence type="ECO:0000313" key="2">
    <source>
        <dbReference type="Proteomes" id="UP000537161"/>
    </source>
</evidence>
<comment type="caution">
    <text evidence="1">The sequence shown here is derived from an EMBL/GenBank/DDBJ whole genome shotgun (WGS) entry which is preliminary data.</text>
</comment>
<dbReference type="InterPro" id="IPR011738">
    <property type="entry name" value="Phage_CHP"/>
</dbReference>
<dbReference type="RefSeq" id="WP_184095382.1">
    <property type="nucleotide sequence ID" value="NZ_JACIJH010000001.1"/>
</dbReference>
<dbReference type="NCBIfam" id="TIGR02215">
    <property type="entry name" value="phage_chp_gp8"/>
    <property type="match status" value="1"/>
</dbReference>
<name>A0A7W9B387_9SPHN</name>
<reference evidence="1 2" key="1">
    <citation type="submission" date="2020-08" db="EMBL/GenBank/DDBJ databases">
        <title>Genomic Encyclopedia of Type Strains, Phase IV (KMG-IV): sequencing the most valuable type-strain genomes for metagenomic binning, comparative biology and taxonomic classification.</title>
        <authorList>
            <person name="Goeker M."/>
        </authorList>
    </citation>
    <scope>NUCLEOTIDE SEQUENCE [LARGE SCALE GENOMIC DNA]</scope>
    <source>
        <strain evidence="1 2">DSM 27163</strain>
    </source>
</reference>
<accession>A0A7W9B387</accession>
<protein>
    <submittedName>
        <fullName evidence="1">Putative phiE125 gp8 family phage protein</fullName>
    </submittedName>
</protein>
<proteinExistence type="predicted"/>